<evidence type="ECO:0000313" key="2">
    <source>
        <dbReference type="Proteomes" id="UP001054945"/>
    </source>
</evidence>
<keyword evidence="2" id="KW-1185">Reference proteome</keyword>
<comment type="caution">
    <text evidence="1">The sequence shown here is derived from an EMBL/GenBank/DDBJ whole genome shotgun (WGS) entry which is preliminary data.</text>
</comment>
<name>A0AAV4XQQ8_CAEEX</name>
<protein>
    <submittedName>
        <fullName evidence="1">Uncharacterized protein</fullName>
    </submittedName>
</protein>
<accession>A0AAV4XQQ8</accession>
<sequence>MKSKEINLNINEEASTKSRVKSIVGLCTEHQPFYLPYFSLSRGNDSVIFEGSGNTVFSQVSWNNGIYHKCLASMVF</sequence>
<proteinExistence type="predicted"/>
<reference evidence="1 2" key="1">
    <citation type="submission" date="2021-06" db="EMBL/GenBank/DDBJ databases">
        <title>Caerostris extrusa draft genome.</title>
        <authorList>
            <person name="Kono N."/>
            <person name="Arakawa K."/>
        </authorList>
    </citation>
    <scope>NUCLEOTIDE SEQUENCE [LARGE SCALE GENOMIC DNA]</scope>
</reference>
<dbReference type="EMBL" id="BPLR01000728">
    <property type="protein sequence ID" value="GIY97022.1"/>
    <property type="molecule type" value="Genomic_DNA"/>
</dbReference>
<gene>
    <name evidence="1" type="ORF">CEXT_714831</name>
</gene>
<organism evidence="1 2">
    <name type="scientific">Caerostris extrusa</name>
    <name type="common">Bark spider</name>
    <name type="synonym">Caerostris bankana</name>
    <dbReference type="NCBI Taxonomy" id="172846"/>
    <lineage>
        <taxon>Eukaryota</taxon>
        <taxon>Metazoa</taxon>
        <taxon>Ecdysozoa</taxon>
        <taxon>Arthropoda</taxon>
        <taxon>Chelicerata</taxon>
        <taxon>Arachnida</taxon>
        <taxon>Araneae</taxon>
        <taxon>Araneomorphae</taxon>
        <taxon>Entelegynae</taxon>
        <taxon>Araneoidea</taxon>
        <taxon>Araneidae</taxon>
        <taxon>Caerostris</taxon>
    </lineage>
</organism>
<dbReference type="Proteomes" id="UP001054945">
    <property type="component" value="Unassembled WGS sequence"/>
</dbReference>
<evidence type="ECO:0000313" key="1">
    <source>
        <dbReference type="EMBL" id="GIY97022.1"/>
    </source>
</evidence>
<dbReference type="AlphaFoldDB" id="A0AAV4XQQ8"/>